<dbReference type="Proteomes" id="UP000002318">
    <property type="component" value="Chromosome"/>
</dbReference>
<organism evidence="3 4">
    <name type="scientific">Sediminispirochaeta smaragdinae (strain DSM 11293 / JCM 15392 / SEBR 4228)</name>
    <name type="common">Spirochaeta smaragdinae</name>
    <dbReference type="NCBI Taxonomy" id="573413"/>
    <lineage>
        <taxon>Bacteria</taxon>
        <taxon>Pseudomonadati</taxon>
        <taxon>Spirochaetota</taxon>
        <taxon>Spirochaetia</taxon>
        <taxon>Spirochaetales</taxon>
        <taxon>Spirochaetaceae</taxon>
        <taxon>Sediminispirochaeta</taxon>
    </lineage>
</organism>
<dbReference type="eggNOG" id="ENOG5033MXQ">
    <property type="taxonomic scope" value="Bacteria"/>
</dbReference>
<feature type="chain" id="PRO_5003150726" description="Lipoprotein LPP20-like domain-containing protein" evidence="1">
    <location>
        <begin position="22"/>
        <end position="193"/>
    </location>
</feature>
<dbReference type="OrthoDB" id="370992at2"/>
<dbReference type="PROSITE" id="PS51257">
    <property type="entry name" value="PROKAR_LIPOPROTEIN"/>
    <property type="match status" value="1"/>
</dbReference>
<dbReference type="AlphaFoldDB" id="E1R558"/>
<proteinExistence type="predicted"/>
<dbReference type="STRING" id="573413.Spirs_1466"/>
<dbReference type="Gene3D" id="3.10.28.20">
    <property type="entry name" value="Acetamidase/Formamidase-like domains"/>
    <property type="match status" value="1"/>
</dbReference>
<dbReference type="Pfam" id="PF02169">
    <property type="entry name" value="LPP20"/>
    <property type="match status" value="1"/>
</dbReference>
<dbReference type="KEGG" id="ssm:Spirs_1466"/>
<feature type="signal peptide" evidence="1">
    <location>
        <begin position="1"/>
        <end position="21"/>
    </location>
</feature>
<gene>
    <name evidence="3" type="ordered locus">Spirs_1466</name>
</gene>
<reference evidence="3 4" key="1">
    <citation type="journal article" date="2010" name="Stand. Genomic Sci.">
        <title>Complete genome sequence of Spirochaeta smaragdinae type strain (SEBR 4228).</title>
        <authorList>
            <person name="Mavromatis K."/>
            <person name="Yasawong M."/>
            <person name="Chertkov O."/>
            <person name="Lapidus A."/>
            <person name="Lucas S."/>
            <person name="Nolan M."/>
            <person name="Del Rio T.G."/>
            <person name="Tice H."/>
            <person name="Cheng J.F."/>
            <person name="Pitluck S."/>
            <person name="Liolios K."/>
            <person name="Ivanova N."/>
            <person name="Tapia R."/>
            <person name="Han C."/>
            <person name="Bruce D."/>
            <person name="Goodwin L."/>
            <person name="Pati A."/>
            <person name="Chen A."/>
            <person name="Palaniappan K."/>
            <person name="Land M."/>
            <person name="Hauser L."/>
            <person name="Chang Y.J."/>
            <person name="Jeffries C.D."/>
            <person name="Detter J.C."/>
            <person name="Rohde M."/>
            <person name="Brambilla E."/>
            <person name="Spring S."/>
            <person name="Goker M."/>
            <person name="Sikorski J."/>
            <person name="Woyke T."/>
            <person name="Bristow J."/>
            <person name="Eisen J.A."/>
            <person name="Markowitz V."/>
            <person name="Hugenholtz P."/>
            <person name="Klenk H.P."/>
            <person name="Kyrpides N.C."/>
        </authorList>
    </citation>
    <scope>NUCLEOTIDE SEQUENCE [LARGE SCALE GENOMIC DNA]</scope>
    <source>
        <strain evidence="4">DSM 11293 / JCM 15392 / SEBR 4228</strain>
    </source>
</reference>
<evidence type="ECO:0000313" key="3">
    <source>
        <dbReference type="EMBL" id="ADK80593.1"/>
    </source>
</evidence>
<evidence type="ECO:0000313" key="4">
    <source>
        <dbReference type="Proteomes" id="UP000002318"/>
    </source>
</evidence>
<name>E1R558_SEDSS</name>
<dbReference type="RefSeq" id="WP_013254057.1">
    <property type="nucleotide sequence ID" value="NC_014364.1"/>
</dbReference>
<accession>E1R558</accession>
<evidence type="ECO:0000259" key="2">
    <source>
        <dbReference type="Pfam" id="PF02169"/>
    </source>
</evidence>
<feature type="domain" description="Lipoprotein LPP20-like" evidence="2">
    <location>
        <begin position="42"/>
        <end position="137"/>
    </location>
</feature>
<dbReference type="HOGENOM" id="CLU_1447055_0_0_12"/>
<evidence type="ECO:0000256" key="1">
    <source>
        <dbReference type="SAM" id="SignalP"/>
    </source>
</evidence>
<keyword evidence="4" id="KW-1185">Reference proteome</keyword>
<keyword evidence="1" id="KW-0732">Signal</keyword>
<dbReference type="InterPro" id="IPR024952">
    <property type="entry name" value="LPP20-like_dom"/>
</dbReference>
<dbReference type="EMBL" id="CP002116">
    <property type="protein sequence ID" value="ADK80593.1"/>
    <property type="molecule type" value="Genomic_DNA"/>
</dbReference>
<sequence length="193" mass="20507">MKKFGIVVAVVLVAASLIGCAGDAEVADAKPADSNLPDYVLNPPTATDAIYGVGYAKQSSLPLAIKVAEANARADIAAQLEATIQAAVISYAQEAGVDDNTQVINFAESITRQITDTTLSGAVTQNRTPMDDGGVWVLMIYSKDSLVNSFEEVSKEFERNEDAAFAEFKADQALQKLDYQLANNPTTSNPVTE</sequence>
<protein>
    <recommendedName>
        <fullName evidence="2">Lipoprotein LPP20-like domain-containing protein</fullName>
    </recommendedName>
</protein>